<comment type="function">
    <text evidence="6">Could methylate the ribose at the nucleotide 34 wobble position in tRNA.</text>
</comment>
<dbReference type="GO" id="GO:0042802">
    <property type="term" value="F:identical protein binding"/>
    <property type="evidence" value="ECO:0007669"/>
    <property type="project" value="UniProtKB-ARBA"/>
</dbReference>
<comment type="catalytic activity">
    <reaction evidence="6">
        <text>5-carboxymethylaminomethyluridine(34) in tRNA(Leu) + S-adenosyl-L-methionine = 5-carboxymethylaminomethyl-2'-O-methyluridine(34) in tRNA(Leu) + S-adenosyl-L-homocysteine + H(+)</text>
        <dbReference type="Rhea" id="RHEA:43088"/>
        <dbReference type="Rhea" id="RHEA-COMP:10333"/>
        <dbReference type="Rhea" id="RHEA-COMP:10334"/>
        <dbReference type="ChEBI" id="CHEBI:15378"/>
        <dbReference type="ChEBI" id="CHEBI:57856"/>
        <dbReference type="ChEBI" id="CHEBI:59789"/>
        <dbReference type="ChEBI" id="CHEBI:74508"/>
        <dbReference type="ChEBI" id="CHEBI:74511"/>
        <dbReference type="EC" id="2.1.1.207"/>
    </reaction>
</comment>
<dbReference type="KEGG" id="xak:KIMC2_13030"/>
<dbReference type="GO" id="GO:0003723">
    <property type="term" value="F:RNA binding"/>
    <property type="evidence" value="ECO:0007669"/>
    <property type="project" value="InterPro"/>
</dbReference>
<dbReference type="Gene3D" id="3.40.1280.10">
    <property type="match status" value="1"/>
</dbReference>
<keyword evidence="5 6" id="KW-0819">tRNA processing</keyword>
<keyword evidence="2 6" id="KW-0489">Methyltransferase</keyword>
<accession>A0AAU9D2M0</accession>
<name>A0AAU9D2M0_9LACO</name>
<proteinExistence type="inferred from homology"/>
<dbReference type="InterPro" id="IPR016914">
    <property type="entry name" value="TrmL"/>
</dbReference>
<dbReference type="SUPFAM" id="SSF75217">
    <property type="entry name" value="alpha/beta knot"/>
    <property type="match status" value="1"/>
</dbReference>
<sequence>MTNNIVLFAPEIPSNTGNIARTCAGTDAHLHLIRPLGFSLDEKHLKRAGLDYWDQVNITYHDSLDDFMEYLPKQARLFLVSKFADKMYTDIDYTIECDDYLMFGRETKGLPEKFMRENMDKCIRIPMTDKIRSLNLSNSVAIVLFEVLRQQNFSGLELTHEYPHDKLK</sequence>
<dbReference type="GO" id="GO:0002130">
    <property type="term" value="P:wobble position ribose methylation"/>
    <property type="evidence" value="ECO:0007669"/>
    <property type="project" value="TreeGrafter"/>
</dbReference>
<dbReference type="NCBIfam" id="TIGR00185">
    <property type="entry name" value="tRNA_yibK_trmL"/>
    <property type="match status" value="1"/>
</dbReference>
<dbReference type="Pfam" id="PF00588">
    <property type="entry name" value="SpoU_methylase"/>
    <property type="match status" value="1"/>
</dbReference>
<evidence type="ECO:0000256" key="2">
    <source>
        <dbReference type="ARBA" id="ARBA00022603"/>
    </source>
</evidence>
<dbReference type="HAMAP" id="MF_01885">
    <property type="entry name" value="tRNA_methyltr_TrmL"/>
    <property type="match status" value="1"/>
</dbReference>
<feature type="binding site" evidence="6 7">
    <location>
        <position position="125"/>
    </location>
    <ligand>
        <name>S-adenosyl-L-methionine</name>
        <dbReference type="ChEBI" id="CHEBI:59789"/>
    </ligand>
</feature>
<dbReference type="Proteomes" id="UP001321804">
    <property type="component" value="Chromosome"/>
</dbReference>
<evidence type="ECO:0000313" key="9">
    <source>
        <dbReference type="EMBL" id="BDR56741.1"/>
    </source>
</evidence>
<feature type="domain" description="tRNA/rRNA methyltransferase SpoU type" evidence="8">
    <location>
        <begin position="4"/>
        <end position="145"/>
    </location>
</feature>
<dbReference type="PANTHER" id="PTHR42971">
    <property type="entry name" value="TRNA (CYTIDINE(34)-2'-O)-METHYLTRANSFERASE"/>
    <property type="match status" value="1"/>
</dbReference>
<dbReference type="GO" id="GO:0008175">
    <property type="term" value="F:tRNA methyltransferase activity"/>
    <property type="evidence" value="ECO:0007669"/>
    <property type="project" value="UniProtKB-UniRule"/>
</dbReference>
<organism evidence="9 10">
    <name type="scientific">Xylocopilactobacillus apis</name>
    <dbReference type="NCBI Taxonomy" id="2932183"/>
    <lineage>
        <taxon>Bacteria</taxon>
        <taxon>Bacillati</taxon>
        <taxon>Bacillota</taxon>
        <taxon>Bacilli</taxon>
        <taxon>Lactobacillales</taxon>
        <taxon>Lactobacillaceae</taxon>
        <taxon>Xylocopilactobacillus</taxon>
    </lineage>
</organism>
<dbReference type="GO" id="GO:0005737">
    <property type="term" value="C:cytoplasm"/>
    <property type="evidence" value="ECO:0007669"/>
    <property type="project" value="UniProtKB-SubCell"/>
</dbReference>
<evidence type="ECO:0000256" key="3">
    <source>
        <dbReference type="ARBA" id="ARBA00022679"/>
    </source>
</evidence>
<dbReference type="FunFam" id="3.40.1280.10:FF:000002">
    <property type="entry name" value="Peptidylprolyl isomerase"/>
    <property type="match status" value="1"/>
</dbReference>
<feature type="binding site" evidence="6 7">
    <location>
        <position position="80"/>
    </location>
    <ligand>
        <name>S-adenosyl-L-methionine</name>
        <dbReference type="ChEBI" id="CHEBI:59789"/>
    </ligand>
</feature>
<keyword evidence="4 6" id="KW-0949">S-adenosyl-L-methionine</keyword>
<evidence type="ECO:0000256" key="6">
    <source>
        <dbReference type="HAMAP-Rule" id="MF_01885"/>
    </source>
</evidence>
<gene>
    <name evidence="9" type="ORF">KIMC2_13030</name>
</gene>
<dbReference type="PANTHER" id="PTHR42971:SF1">
    <property type="entry name" value="TRNA (CYTIDINE(34)-2'-O)-METHYLTRANSFERASE"/>
    <property type="match status" value="1"/>
</dbReference>
<feature type="binding site" evidence="6 7">
    <location>
        <position position="133"/>
    </location>
    <ligand>
        <name>S-adenosyl-L-methionine</name>
        <dbReference type="ChEBI" id="CHEBI:59789"/>
    </ligand>
</feature>
<evidence type="ECO:0000256" key="5">
    <source>
        <dbReference type="ARBA" id="ARBA00022694"/>
    </source>
</evidence>
<evidence type="ECO:0000256" key="4">
    <source>
        <dbReference type="ARBA" id="ARBA00022691"/>
    </source>
</evidence>
<comment type="similarity">
    <text evidence="6">Belongs to the class IV-like SAM-binding methyltransferase superfamily. RNA methyltransferase TrmH family. TrmL subfamily.</text>
</comment>
<dbReference type="InterPro" id="IPR001537">
    <property type="entry name" value="SpoU_MeTrfase"/>
</dbReference>
<evidence type="ECO:0000259" key="8">
    <source>
        <dbReference type="Pfam" id="PF00588"/>
    </source>
</evidence>
<dbReference type="PIRSF" id="PIRSF029256">
    <property type="entry name" value="SpoU_TrmH_prd"/>
    <property type="match status" value="1"/>
</dbReference>
<keyword evidence="10" id="KW-1185">Reference proteome</keyword>
<dbReference type="EMBL" id="AP026801">
    <property type="protein sequence ID" value="BDR56741.1"/>
    <property type="molecule type" value="Genomic_DNA"/>
</dbReference>
<evidence type="ECO:0000313" key="10">
    <source>
        <dbReference type="Proteomes" id="UP001321804"/>
    </source>
</evidence>
<dbReference type="AlphaFoldDB" id="A0AAU9D2M0"/>
<dbReference type="CDD" id="cd18094">
    <property type="entry name" value="SpoU-like_TrmL"/>
    <property type="match status" value="1"/>
</dbReference>
<keyword evidence="3 6" id="KW-0808">Transferase</keyword>
<evidence type="ECO:0000256" key="7">
    <source>
        <dbReference type="PIRSR" id="PIRSR029256-1"/>
    </source>
</evidence>
<dbReference type="GO" id="GO:0008757">
    <property type="term" value="F:S-adenosylmethionine-dependent methyltransferase activity"/>
    <property type="evidence" value="ECO:0007669"/>
    <property type="project" value="UniProtKB-UniRule"/>
</dbReference>
<dbReference type="InterPro" id="IPR029026">
    <property type="entry name" value="tRNA_m1G_MTases_N"/>
</dbReference>
<reference evidence="9 10" key="1">
    <citation type="journal article" date="2023" name="Microbiol. Spectr.">
        <title>Symbiosis of Carpenter Bees with Uncharacterized Lactic Acid Bacteria Showing NAD Auxotrophy.</title>
        <authorList>
            <person name="Kawasaki S."/>
            <person name="Ozawa K."/>
            <person name="Mori T."/>
            <person name="Yamamoto A."/>
            <person name="Ito M."/>
            <person name="Ohkuma M."/>
            <person name="Sakamoto M."/>
            <person name="Matsutani M."/>
        </authorList>
    </citation>
    <scope>NUCLEOTIDE SEQUENCE [LARGE SCALE GENOMIC DNA]</scope>
    <source>
        <strain evidence="9 10">KimC2</strain>
    </source>
</reference>
<keyword evidence="1 6" id="KW-0963">Cytoplasm</keyword>
<dbReference type="InterPro" id="IPR029028">
    <property type="entry name" value="Alpha/beta_knot_MTases"/>
</dbReference>
<dbReference type="RefSeq" id="WP_317695153.1">
    <property type="nucleotide sequence ID" value="NZ_AP026801.1"/>
</dbReference>
<feature type="binding site" evidence="6 7">
    <location>
        <position position="104"/>
    </location>
    <ligand>
        <name>S-adenosyl-L-methionine</name>
        <dbReference type="ChEBI" id="CHEBI:59789"/>
    </ligand>
</feature>
<comment type="subcellular location">
    <subcellularLocation>
        <location evidence="6">Cytoplasm</location>
    </subcellularLocation>
</comment>
<evidence type="ECO:0000256" key="1">
    <source>
        <dbReference type="ARBA" id="ARBA00022490"/>
    </source>
</evidence>
<comment type="catalytic activity">
    <reaction evidence="6">
        <text>cytidine(34) in tRNA + S-adenosyl-L-methionine = 2'-O-methylcytidine(34) in tRNA + S-adenosyl-L-homocysteine + H(+)</text>
        <dbReference type="Rhea" id="RHEA:43084"/>
        <dbReference type="Rhea" id="RHEA-COMP:10331"/>
        <dbReference type="Rhea" id="RHEA-COMP:10332"/>
        <dbReference type="ChEBI" id="CHEBI:15378"/>
        <dbReference type="ChEBI" id="CHEBI:57856"/>
        <dbReference type="ChEBI" id="CHEBI:59789"/>
        <dbReference type="ChEBI" id="CHEBI:74495"/>
        <dbReference type="ChEBI" id="CHEBI:82748"/>
        <dbReference type="EC" id="2.1.1.207"/>
    </reaction>
</comment>
<dbReference type="EC" id="2.1.1.207" evidence="6"/>
<protein>
    <recommendedName>
        <fullName evidence="6">Putative tRNA (cytidine(34)-2'-O)-methyltransferase</fullName>
        <ecNumber evidence="6">2.1.1.207</ecNumber>
    </recommendedName>
    <alternativeName>
        <fullName evidence="6">tRNA (cytidine/uridine-2'-O-)-methyltransferase</fullName>
    </alternativeName>
</protein>